<evidence type="ECO:0000313" key="13">
    <source>
        <dbReference type="Proteomes" id="UP000286045"/>
    </source>
</evidence>
<dbReference type="PANTHER" id="PTHR12924:SF0">
    <property type="entry name" value="TRANSLOCON-ASSOCIATED PROTEIN SUBUNIT ALPHA"/>
    <property type="match status" value="1"/>
</dbReference>
<evidence type="ECO:0000256" key="4">
    <source>
        <dbReference type="ARBA" id="ARBA00022824"/>
    </source>
</evidence>
<evidence type="ECO:0000313" key="12">
    <source>
        <dbReference type="EMBL" id="RWA07747.1"/>
    </source>
</evidence>
<organism evidence="12 13">
    <name type="scientific">Xylaria grammica</name>
    <dbReference type="NCBI Taxonomy" id="363999"/>
    <lineage>
        <taxon>Eukaryota</taxon>
        <taxon>Fungi</taxon>
        <taxon>Dikarya</taxon>
        <taxon>Ascomycota</taxon>
        <taxon>Pezizomycotina</taxon>
        <taxon>Sordariomycetes</taxon>
        <taxon>Xylariomycetidae</taxon>
        <taxon>Xylariales</taxon>
        <taxon>Xylariaceae</taxon>
        <taxon>Xylaria</taxon>
    </lineage>
</organism>
<keyword evidence="4" id="KW-0256">Endoplasmic reticulum</keyword>
<evidence type="ECO:0000256" key="3">
    <source>
        <dbReference type="ARBA" id="ARBA00022729"/>
    </source>
</evidence>
<evidence type="ECO:0000256" key="7">
    <source>
        <dbReference type="ARBA" id="ARBA00037565"/>
    </source>
</evidence>
<dbReference type="AlphaFoldDB" id="A0A439D0C1"/>
<evidence type="ECO:0000256" key="1">
    <source>
        <dbReference type="ARBA" id="ARBA00004115"/>
    </source>
</evidence>
<evidence type="ECO:0000256" key="6">
    <source>
        <dbReference type="ARBA" id="ARBA00023136"/>
    </source>
</evidence>
<evidence type="ECO:0000256" key="5">
    <source>
        <dbReference type="ARBA" id="ARBA00022989"/>
    </source>
</evidence>
<accession>A0A439D0C1</accession>
<protein>
    <submittedName>
        <fullName evidence="12">Uncharacterized protein</fullName>
    </submittedName>
</protein>
<evidence type="ECO:0000256" key="8">
    <source>
        <dbReference type="ARBA" id="ARBA00038311"/>
    </source>
</evidence>
<dbReference type="STRING" id="363999.A0A439D0C1"/>
<sequence>MVALRYSVLVGLALRAISVFAQDTDVPPVTDDETVTAAPEAQLNAEIVATFPEADIFGVKLVNGRPTKAVIDITNNEDKPIQVAFLGGQLMTPGELSPDAPAYAAVLRNLSTVQYQATIPAGEKQSLPYSFVLDMQPQDVRLHLIGVIMGASNQIFSVGVYDEVVSIVEAPTSFFDPQIIFLYLFLSGAFAATSYFVYKTYIEAFFPQTKKSRPAKKAKATLEKEPLSGGEGTASGNDKGYDESWIPADHLNRPSARRVKSSASGKSKSKGAE</sequence>
<keyword evidence="3 11" id="KW-0732">Signal</keyword>
<dbReference type="Proteomes" id="UP000286045">
    <property type="component" value="Unassembled WGS sequence"/>
</dbReference>
<feature type="chain" id="PRO_5019233096" evidence="11">
    <location>
        <begin position="22"/>
        <end position="273"/>
    </location>
</feature>
<proteinExistence type="inferred from homology"/>
<dbReference type="PANTHER" id="PTHR12924">
    <property type="entry name" value="TRANSLOCON-ASSOCIATED PROTEIN, ALPHA SUBUNIT"/>
    <property type="match status" value="1"/>
</dbReference>
<reference evidence="12 13" key="1">
    <citation type="submission" date="2018-12" db="EMBL/GenBank/DDBJ databases">
        <title>Draft genome sequence of Xylaria grammica IHI A82.</title>
        <authorList>
            <person name="Buettner E."/>
            <person name="Kellner H."/>
        </authorList>
    </citation>
    <scope>NUCLEOTIDE SEQUENCE [LARGE SCALE GENOMIC DNA]</scope>
    <source>
        <strain evidence="12 13">IHI A82</strain>
    </source>
</reference>
<keyword evidence="6 10" id="KW-0472">Membrane</keyword>
<dbReference type="InterPro" id="IPR005595">
    <property type="entry name" value="TRAP_alpha"/>
</dbReference>
<comment type="function">
    <text evidence="7">Is probably involved in a pathway contributing to genomic integrity.</text>
</comment>
<name>A0A439D0C1_9PEZI</name>
<evidence type="ECO:0000256" key="10">
    <source>
        <dbReference type="SAM" id="Phobius"/>
    </source>
</evidence>
<feature type="signal peptide" evidence="11">
    <location>
        <begin position="1"/>
        <end position="21"/>
    </location>
</feature>
<dbReference type="GO" id="GO:0005789">
    <property type="term" value="C:endoplasmic reticulum membrane"/>
    <property type="evidence" value="ECO:0007669"/>
    <property type="project" value="UniProtKB-SubCell"/>
</dbReference>
<feature type="region of interest" description="Disordered" evidence="9">
    <location>
        <begin position="217"/>
        <end position="273"/>
    </location>
</feature>
<feature type="transmembrane region" description="Helical" evidence="10">
    <location>
        <begin position="180"/>
        <end position="198"/>
    </location>
</feature>
<gene>
    <name evidence="12" type="ORF">EKO27_g7358</name>
</gene>
<comment type="caution">
    <text evidence="12">The sequence shown here is derived from an EMBL/GenBank/DDBJ whole genome shotgun (WGS) entry which is preliminary data.</text>
</comment>
<comment type="similarity">
    <text evidence="8">Belongs to the IRC22 family.</text>
</comment>
<evidence type="ECO:0000256" key="9">
    <source>
        <dbReference type="SAM" id="MobiDB-lite"/>
    </source>
</evidence>
<dbReference type="EMBL" id="RYZI01000240">
    <property type="protein sequence ID" value="RWA07747.1"/>
    <property type="molecule type" value="Genomic_DNA"/>
</dbReference>
<keyword evidence="13" id="KW-1185">Reference proteome</keyword>
<evidence type="ECO:0000256" key="11">
    <source>
        <dbReference type="SAM" id="SignalP"/>
    </source>
</evidence>
<comment type="subcellular location">
    <subcellularLocation>
        <location evidence="1">Endoplasmic reticulum membrane</location>
        <topology evidence="1">Single-pass type I membrane protein</topology>
    </subcellularLocation>
</comment>
<keyword evidence="5 10" id="KW-1133">Transmembrane helix</keyword>
<keyword evidence="2 10" id="KW-0812">Transmembrane</keyword>
<evidence type="ECO:0000256" key="2">
    <source>
        <dbReference type="ARBA" id="ARBA00022692"/>
    </source>
</evidence>
<dbReference type="Pfam" id="PF03896">
    <property type="entry name" value="TRAP_alpha"/>
    <property type="match status" value="1"/>
</dbReference>